<dbReference type="Gene3D" id="1.20.1250.20">
    <property type="entry name" value="MFS general substrate transporter like domains"/>
    <property type="match status" value="2"/>
</dbReference>
<sequence>MSVQAKLLTVTSLSAVGSWTSFIAVNLYVLMETSSAFAVALLYIVRPLAGMAASLPAGALADRMPSRSLLAKMDVFQGAALFLLFFSMMQGTALCVVYLLVFLSSGIQAAYDPVGASSVVRYVPGARLQRYHAIRAVFDSGAFVIGPAAAGIFAAAGWTEGAILAHGLMMILSFLLTCQLPPGNVPYAAAEIKSFSQAKALKFTVIISLFYTLFIVMQTVTDSLEAAFSISMIGLSEAEYGVLVGSAGIGLFAGAVCNRIWGVRFTSLQQFLGGAVGVSAGYLLYAVPVDPAAALAGFIVIGFFTAPAGSGYHAFYQARIDAAWTGRFRAKWKAVESISVLSLTAVAGLLADLWSMHAAVLLPVVLMFLFIVAACLFTYLYTDTDQRGCRLPKQSSA</sequence>
<dbReference type="EMBL" id="JAATHJ010000009">
    <property type="protein sequence ID" value="NJP37568.1"/>
    <property type="molecule type" value="Genomic_DNA"/>
</dbReference>
<feature type="transmembrane region" description="Helical" evidence="6">
    <location>
        <begin position="162"/>
        <end position="180"/>
    </location>
</feature>
<keyword evidence="4 6" id="KW-1133">Transmembrane helix</keyword>
<dbReference type="GO" id="GO:0005886">
    <property type="term" value="C:plasma membrane"/>
    <property type="evidence" value="ECO:0007669"/>
    <property type="project" value="UniProtKB-SubCell"/>
</dbReference>
<dbReference type="Pfam" id="PF07690">
    <property type="entry name" value="MFS_1"/>
    <property type="match status" value="1"/>
</dbReference>
<feature type="transmembrane region" description="Helical" evidence="6">
    <location>
        <begin position="268"/>
        <end position="287"/>
    </location>
</feature>
<evidence type="ECO:0000256" key="3">
    <source>
        <dbReference type="ARBA" id="ARBA00022692"/>
    </source>
</evidence>
<keyword evidence="3 6" id="KW-0812">Transmembrane</keyword>
<dbReference type="RefSeq" id="WP_168006224.1">
    <property type="nucleotide sequence ID" value="NZ_JAATHJ010000009.1"/>
</dbReference>
<feature type="transmembrane region" description="Helical" evidence="6">
    <location>
        <begin position="293"/>
        <end position="315"/>
    </location>
</feature>
<organism evidence="7 8">
    <name type="scientific">Alkalicoccus luteus</name>
    <dbReference type="NCBI Taxonomy" id="1237094"/>
    <lineage>
        <taxon>Bacteria</taxon>
        <taxon>Bacillati</taxon>
        <taxon>Bacillota</taxon>
        <taxon>Bacilli</taxon>
        <taxon>Bacillales</taxon>
        <taxon>Bacillaceae</taxon>
        <taxon>Alkalicoccus</taxon>
    </lineage>
</organism>
<dbReference type="InterPro" id="IPR036259">
    <property type="entry name" value="MFS_trans_sf"/>
</dbReference>
<keyword evidence="5 6" id="KW-0472">Membrane</keyword>
<evidence type="ECO:0000256" key="1">
    <source>
        <dbReference type="ARBA" id="ARBA00004651"/>
    </source>
</evidence>
<gene>
    <name evidence="7" type="ORF">HCN83_08205</name>
</gene>
<feature type="transmembrane region" description="Helical" evidence="6">
    <location>
        <begin position="136"/>
        <end position="156"/>
    </location>
</feature>
<evidence type="ECO:0000256" key="2">
    <source>
        <dbReference type="ARBA" id="ARBA00022475"/>
    </source>
</evidence>
<feature type="transmembrane region" description="Helical" evidence="6">
    <location>
        <begin position="7"/>
        <end position="30"/>
    </location>
</feature>
<name>A0A969TTE2_9BACI</name>
<feature type="transmembrane region" description="Helical" evidence="6">
    <location>
        <begin position="81"/>
        <end position="101"/>
    </location>
</feature>
<feature type="transmembrane region" description="Helical" evidence="6">
    <location>
        <begin position="360"/>
        <end position="381"/>
    </location>
</feature>
<comment type="subcellular location">
    <subcellularLocation>
        <location evidence="1">Cell membrane</location>
        <topology evidence="1">Multi-pass membrane protein</topology>
    </subcellularLocation>
</comment>
<feature type="transmembrane region" description="Helical" evidence="6">
    <location>
        <begin position="335"/>
        <end position="354"/>
    </location>
</feature>
<dbReference type="PANTHER" id="PTHR23513">
    <property type="entry name" value="INTEGRAL MEMBRANE EFFLUX PROTEIN-RELATED"/>
    <property type="match status" value="1"/>
</dbReference>
<dbReference type="Proteomes" id="UP000752012">
    <property type="component" value="Unassembled WGS sequence"/>
</dbReference>
<reference evidence="7 8" key="1">
    <citation type="submission" date="2020-03" db="EMBL/GenBank/DDBJ databases">
        <title>Assessment of the enzymatic potential of alkaline-tolerant lipase obtained from Bacillus luteus H11 (technogenic soil) for the bioremediation of saline soils contaminated with petroleum substances.</title>
        <authorList>
            <person name="Kalwasinska A."/>
        </authorList>
    </citation>
    <scope>NUCLEOTIDE SEQUENCE [LARGE SCALE GENOMIC DNA]</scope>
    <source>
        <strain evidence="7 8">H11</strain>
    </source>
</reference>
<dbReference type="PANTHER" id="PTHR23513:SF6">
    <property type="entry name" value="MAJOR FACILITATOR SUPERFAMILY ASSOCIATED DOMAIN-CONTAINING PROTEIN"/>
    <property type="match status" value="1"/>
</dbReference>
<protein>
    <submittedName>
        <fullName evidence="7">MFS transporter</fullName>
    </submittedName>
</protein>
<dbReference type="InterPro" id="IPR011701">
    <property type="entry name" value="MFS"/>
</dbReference>
<feature type="transmembrane region" description="Helical" evidence="6">
    <location>
        <begin position="200"/>
        <end position="220"/>
    </location>
</feature>
<keyword evidence="8" id="KW-1185">Reference proteome</keyword>
<dbReference type="AlphaFoldDB" id="A0A969TTE2"/>
<feature type="transmembrane region" description="Helical" evidence="6">
    <location>
        <begin position="240"/>
        <end position="261"/>
    </location>
</feature>
<comment type="caution">
    <text evidence="7">The sequence shown here is derived from an EMBL/GenBank/DDBJ whole genome shotgun (WGS) entry which is preliminary data.</text>
</comment>
<evidence type="ECO:0000313" key="7">
    <source>
        <dbReference type="EMBL" id="NJP37568.1"/>
    </source>
</evidence>
<keyword evidence="2" id="KW-1003">Cell membrane</keyword>
<evidence type="ECO:0000256" key="5">
    <source>
        <dbReference type="ARBA" id="ARBA00023136"/>
    </source>
</evidence>
<dbReference type="GO" id="GO:0022857">
    <property type="term" value="F:transmembrane transporter activity"/>
    <property type="evidence" value="ECO:0007669"/>
    <property type="project" value="InterPro"/>
</dbReference>
<accession>A0A969TTE2</accession>
<evidence type="ECO:0000313" key="8">
    <source>
        <dbReference type="Proteomes" id="UP000752012"/>
    </source>
</evidence>
<evidence type="ECO:0000256" key="6">
    <source>
        <dbReference type="SAM" id="Phobius"/>
    </source>
</evidence>
<evidence type="ECO:0000256" key="4">
    <source>
        <dbReference type="ARBA" id="ARBA00022989"/>
    </source>
</evidence>
<proteinExistence type="predicted"/>
<feature type="transmembrane region" description="Helical" evidence="6">
    <location>
        <begin position="36"/>
        <end position="60"/>
    </location>
</feature>
<dbReference type="SUPFAM" id="SSF103473">
    <property type="entry name" value="MFS general substrate transporter"/>
    <property type="match status" value="1"/>
</dbReference>